<accession>A0A370XCT9</accession>
<organism evidence="2 3">
    <name type="scientific">Dyella psychrodurans</name>
    <dbReference type="NCBI Taxonomy" id="1927960"/>
    <lineage>
        <taxon>Bacteria</taxon>
        <taxon>Pseudomonadati</taxon>
        <taxon>Pseudomonadota</taxon>
        <taxon>Gammaproteobacteria</taxon>
        <taxon>Lysobacterales</taxon>
        <taxon>Rhodanobacteraceae</taxon>
        <taxon>Dyella</taxon>
    </lineage>
</organism>
<proteinExistence type="predicted"/>
<gene>
    <name evidence="2" type="ORF">DWU99_02305</name>
</gene>
<comment type="caution">
    <text evidence="2">The sequence shown here is derived from an EMBL/GenBank/DDBJ whole genome shotgun (WGS) entry which is preliminary data.</text>
</comment>
<evidence type="ECO:0000313" key="3">
    <source>
        <dbReference type="Proteomes" id="UP000255334"/>
    </source>
</evidence>
<dbReference type="Proteomes" id="UP000255334">
    <property type="component" value="Unassembled WGS sequence"/>
</dbReference>
<dbReference type="OrthoDB" id="9129069at2"/>
<name>A0A370XCT9_9GAMM</name>
<evidence type="ECO:0000259" key="1">
    <source>
        <dbReference type="Pfam" id="PF23343"/>
    </source>
</evidence>
<dbReference type="RefSeq" id="WP_115476373.1">
    <property type="nucleotide sequence ID" value="NZ_QRBF01000001.1"/>
</dbReference>
<dbReference type="AlphaFoldDB" id="A0A370XCT9"/>
<protein>
    <submittedName>
        <fullName evidence="2">Replication initiation protein</fullName>
    </submittedName>
</protein>
<dbReference type="Pfam" id="PF23343">
    <property type="entry name" value="REP_ORF2-G2P"/>
    <property type="match status" value="1"/>
</dbReference>
<feature type="domain" description="Replication-associated protein ORF2/G2P" evidence="1">
    <location>
        <begin position="150"/>
        <end position="249"/>
    </location>
</feature>
<keyword evidence="3" id="KW-1185">Reference proteome</keyword>
<sequence length="341" mass="38208">MIDGLAMDLCPADVLGRRLGRAPFAVRAWSNPAVRAMASIRAANAREYVAQQNAIDAPFQDLARAKFFASDSCAFAAACASASEASGAARGGALTKLDSSKTNDTHAREVVEVDVFASRVRRLQKAVQNSAHMLDADAHVGDVWQRWRRLFVTLTYADVSGWRPNHINAFTKCVREWFRRRDCRCRIVWVLEMQKRGAVHYHCMIWVRSKDYFPNPHARGWWPHGFAHVLSSKVQINRPVAYMAKYASKCTVDQAMSIPKGARMHGVCGLKPEGRRVIRFWRAPLFVRDALGGAADIRKVPGGYMDRFTGEMVISPWHVTVLPSGRVFAWRDVPAQLEIAA</sequence>
<dbReference type="InterPro" id="IPR056906">
    <property type="entry name" value="ORF2/G2P_dom"/>
</dbReference>
<evidence type="ECO:0000313" key="2">
    <source>
        <dbReference type="EMBL" id="RDS86122.1"/>
    </source>
</evidence>
<dbReference type="EMBL" id="QRBF01000001">
    <property type="protein sequence ID" value="RDS86122.1"/>
    <property type="molecule type" value="Genomic_DNA"/>
</dbReference>
<reference evidence="2 3" key="1">
    <citation type="submission" date="2018-07" db="EMBL/GenBank/DDBJ databases">
        <title>Dyella monticola sp. nov. and Dyella psychrodurans sp. nov. isolated from monsoon evergreen broad-leaved forest soil of Dinghu Mountain, China.</title>
        <authorList>
            <person name="Gao Z."/>
            <person name="Qiu L."/>
        </authorList>
    </citation>
    <scope>NUCLEOTIDE SEQUENCE [LARGE SCALE GENOMIC DNA]</scope>
    <source>
        <strain evidence="2 3">4MSK11</strain>
    </source>
</reference>